<dbReference type="Pfam" id="PF14375">
    <property type="entry name" value="Cys_rich_CWC"/>
    <property type="match status" value="1"/>
</dbReference>
<dbReference type="InterPro" id="IPR032720">
    <property type="entry name" value="Cys_rich_CWC"/>
</dbReference>
<organism evidence="1 2">
    <name type="scientific">Pseudomonas rhodesiae</name>
    <dbReference type="NCBI Taxonomy" id="76760"/>
    <lineage>
        <taxon>Bacteria</taxon>
        <taxon>Pseudomonadati</taxon>
        <taxon>Pseudomonadota</taxon>
        <taxon>Gammaproteobacteria</taxon>
        <taxon>Pseudomonadales</taxon>
        <taxon>Pseudomonadaceae</taxon>
        <taxon>Pseudomonas</taxon>
    </lineage>
</organism>
<evidence type="ECO:0000313" key="2">
    <source>
        <dbReference type="Proteomes" id="UP000182085"/>
    </source>
</evidence>
<proteinExistence type="predicted"/>
<dbReference type="EMBL" id="LT629801">
    <property type="protein sequence ID" value="SDV11729.1"/>
    <property type="molecule type" value="Genomic_DNA"/>
</dbReference>
<evidence type="ECO:0000313" key="1">
    <source>
        <dbReference type="EMBL" id="SDV11729.1"/>
    </source>
</evidence>
<accession>A0AAE8HE80</accession>
<dbReference type="AlphaFoldDB" id="A0AAE8HE80"/>
<name>A0AAE8HE80_9PSED</name>
<dbReference type="Proteomes" id="UP000182085">
    <property type="component" value="Chromosome I"/>
</dbReference>
<protein>
    <submittedName>
        <fullName evidence="1">Cysteine-rich CWC</fullName>
    </submittedName>
</protein>
<reference evidence="1 2" key="1">
    <citation type="submission" date="2016-10" db="EMBL/GenBank/DDBJ databases">
        <authorList>
            <person name="Varghese N."/>
            <person name="Submissions S."/>
        </authorList>
    </citation>
    <scope>NUCLEOTIDE SEQUENCE [LARGE SCALE GENOMIC DNA]</scope>
    <source>
        <strain evidence="1 2">BS2777</strain>
    </source>
</reference>
<sequence length="83" mass="9291">MDRLLARYRPNRPMTTPTLCPACGARNDCALADPRRVDQACWCYSVTIDPAVLQALPDALRNQACLCPRCAQVDQQLRDAERS</sequence>
<gene>
    <name evidence="1" type="ORF">SAMN04490209_3505</name>
</gene>
<keyword evidence="2" id="KW-1185">Reference proteome</keyword>